<keyword evidence="1" id="KW-1133">Transmembrane helix</keyword>
<organism evidence="2 3">
    <name type="scientific">Streptomyces azureus</name>
    <dbReference type="NCBI Taxonomy" id="146537"/>
    <lineage>
        <taxon>Bacteria</taxon>
        <taxon>Bacillati</taxon>
        <taxon>Actinomycetota</taxon>
        <taxon>Actinomycetes</taxon>
        <taxon>Kitasatosporales</taxon>
        <taxon>Streptomycetaceae</taxon>
        <taxon>Streptomyces</taxon>
    </lineage>
</organism>
<dbReference type="AlphaFoldDB" id="A0A0K8PTH3"/>
<dbReference type="PATRIC" id="fig|146537.3.peg.6416"/>
<sequence length="77" mass="8289">MLRDAVWERFHTSHVHVTMPIGRFPSGEGGSMRTPRMRTFVNGPVFMLAVGVLALVPGPAHAGAPQPGRTRDLGAAR</sequence>
<reference evidence="2" key="1">
    <citation type="journal article" date="2015" name="Genome Announc.">
        <title>Draft Genome Sequence of Thiostrepton-Producing Streptomyces azureus ATCC 14921.</title>
        <authorList>
            <person name="Sakihara K."/>
            <person name="Maeda J."/>
            <person name="Tashiro K."/>
            <person name="Fujino Y."/>
            <person name="Kuhara S."/>
            <person name="Ohshima T."/>
            <person name="Ogata S."/>
            <person name="Doi K."/>
        </authorList>
    </citation>
    <scope>NUCLEOTIDE SEQUENCE [LARGE SCALE GENOMIC DNA]</scope>
    <source>
        <strain evidence="2">ATCC14921</strain>
    </source>
</reference>
<keyword evidence="1" id="KW-0812">Transmembrane</keyword>
<keyword evidence="3" id="KW-1185">Reference proteome</keyword>
<dbReference type="GO" id="GO:0016787">
    <property type="term" value="F:hydrolase activity"/>
    <property type="evidence" value="ECO:0007669"/>
    <property type="project" value="UniProtKB-KW"/>
</dbReference>
<evidence type="ECO:0000313" key="2">
    <source>
        <dbReference type="EMBL" id="GAP51240.1"/>
    </source>
</evidence>
<keyword evidence="2" id="KW-0378">Hydrolase</keyword>
<dbReference type="Proteomes" id="UP000053859">
    <property type="component" value="Unassembled WGS sequence"/>
</dbReference>
<keyword evidence="1" id="KW-0472">Membrane</keyword>
<evidence type="ECO:0000313" key="3">
    <source>
        <dbReference type="Proteomes" id="UP000053859"/>
    </source>
</evidence>
<gene>
    <name evidence="2" type="ORF">SAZU_6101</name>
</gene>
<proteinExistence type="predicted"/>
<evidence type="ECO:0000256" key="1">
    <source>
        <dbReference type="SAM" id="Phobius"/>
    </source>
</evidence>
<name>A0A0K8PTH3_STRAJ</name>
<protein>
    <submittedName>
        <fullName evidence="2">Glycosyl hydrolase family 62</fullName>
    </submittedName>
</protein>
<accession>A0A0K8PTH3</accession>
<feature type="transmembrane region" description="Helical" evidence="1">
    <location>
        <begin position="40"/>
        <end position="60"/>
    </location>
</feature>
<dbReference type="EMBL" id="DF968365">
    <property type="protein sequence ID" value="GAP51240.1"/>
    <property type="molecule type" value="Genomic_DNA"/>
</dbReference>